<dbReference type="Proteomes" id="UP001418637">
    <property type="component" value="Unassembled WGS sequence"/>
</dbReference>
<dbReference type="PANTHER" id="PTHR33529">
    <property type="entry name" value="SLR0882 PROTEIN-RELATED"/>
    <property type="match status" value="1"/>
</dbReference>
<name>A0ABV0BIN8_9HYPH</name>
<sequence>MHLLERYILKIATNAFLLCLIALTGVLWMTLALRQLDFITNKGQTILIFLYATSLSLPGLVTLIAPVALFIATLYTLNKLNSDSELIIMTAAGFPPRRLLKPFLILGTAVCILVAFMTLYLMPVTSQILRNLVTQVRADFVSNVVKEGQFTTLDTGIMFHFREKAGDSLLGIFMQDRRDPTKTIVYIAEKGKTVDVDGDSFLVLDNGSIQRQQPNSRDSSIVVFDSYAINLSSLAKDSGEVLYKPAERPTTSLLKPNKSEPIYMMYSGRFRAALHDRLSAWIYPLAMMMIALAALGDAQTTRQGRGLAIAVAIVAMGTLRIIGFAALSALVRSSWPIIPLYGAPILTIILSLFFFLQGSLTQFWKARISRWIDQHVSLPTLRFPKAP</sequence>
<evidence type="ECO:0000313" key="8">
    <source>
        <dbReference type="Proteomes" id="UP001418637"/>
    </source>
</evidence>
<comment type="caution">
    <text evidence="7">The sequence shown here is derived from an EMBL/GenBank/DDBJ whole genome shotgun (WGS) entry which is preliminary data.</text>
</comment>
<proteinExistence type="predicted"/>
<organism evidence="7 8">
    <name type="scientific">Hohaiivirga grylli</name>
    <dbReference type="NCBI Taxonomy" id="3133970"/>
    <lineage>
        <taxon>Bacteria</taxon>
        <taxon>Pseudomonadati</taxon>
        <taxon>Pseudomonadota</taxon>
        <taxon>Alphaproteobacteria</taxon>
        <taxon>Hyphomicrobiales</taxon>
        <taxon>Methylobacteriaceae</taxon>
        <taxon>Hohaiivirga</taxon>
    </lineage>
</organism>
<dbReference type="InterPro" id="IPR030922">
    <property type="entry name" value="LptF"/>
</dbReference>
<evidence type="ECO:0000256" key="4">
    <source>
        <dbReference type="ARBA" id="ARBA00022989"/>
    </source>
</evidence>
<dbReference type="PANTHER" id="PTHR33529:SF6">
    <property type="entry name" value="YJGP_YJGQ FAMILY PERMEASE"/>
    <property type="match status" value="1"/>
</dbReference>
<comment type="subcellular location">
    <subcellularLocation>
        <location evidence="1">Cell membrane</location>
        <topology evidence="1">Multi-pass membrane protein</topology>
    </subcellularLocation>
</comment>
<protein>
    <submittedName>
        <fullName evidence="7">LPS export ABC transporter permease LptF</fullName>
    </submittedName>
</protein>
<evidence type="ECO:0000256" key="2">
    <source>
        <dbReference type="ARBA" id="ARBA00022475"/>
    </source>
</evidence>
<dbReference type="InterPro" id="IPR005495">
    <property type="entry name" value="LptG/LptF_permease"/>
</dbReference>
<feature type="transmembrane region" description="Helical" evidence="6">
    <location>
        <begin position="99"/>
        <end position="122"/>
    </location>
</feature>
<evidence type="ECO:0000256" key="3">
    <source>
        <dbReference type="ARBA" id="ARBA00022692"/>
    </source>
</evidence>
<keyword evidence="5 6" id="KW-0472">Membrane</keyword>
<reference evidence="7 8" key="1">
    <citation type="submission" date="2024-04" db="EMBL/GenBank/DDBJ databases">
        <title>A novel species isolated from cricket.</title>
        <authorList>
            <person name="Wang H.-C."/>
        </authorList>
    </citation>
    <scope>NUCLEOTIDE SEQUENCE [LARGE SCALE GENOMIC DNA]</scope>
    <source>
        <strain evidence="7 8">WL0021</strain>
    </source>
</reference>
<feature type="transmembrane region" description="Helical" evidence="6">
    <location>
        <begin position="337"/>
        <end position="356"/>
    </location>
</feature>
<keyword evidence="2" id="KW-1003">Cell membrane</keyword>
<keyword evidence="4 6" id="KW-1133">Transmembrane helix</keyword>
<dbReference type="Pfam" id="PF03739">
    <property type="entry name" value="LptF_LptG"/>
    <property type="match status" value="1"/>
</dbReference>
<evidence type="ECO:0000256" key="1">
    <source>
        <dbReference type="ARBA" id="ARBA00004651"/>
    </source>
</evidence>
<feature type="transmembrane region" description="Helical" evidence="6">
    <location>
        <begin position="48"/>
        <end position="78"/>
    </location>
</feature>
<dbReference type="RefSeq" id="WP_346336540.1">
    <property type="nucleotide sequence ID" value="NZ_JBBYXI010000002.1"/>
</dbReference>
<dbReference type="EMBL" id="JBBYXI010000002">
    <property type="protein sequence ID" value="MEN3930535.1"/>
    <property type="molecule type" value="Genomic_DNA"/>
</dbReference>
<evidence type="ECO:0000256" key="6">
    <source>
        <dbReference type="SAM" id="Phobius"/>
    </source>
</evidence>
<dbReference type="NCBIfam" id="TIGR04407">
    <property type="entry name" value="LptF_YjgP"/>
    <property type="match status" value="1"/>
</dbReference>
<gene>
    <name evidence="7" type="primary">lptF</name>
    <name evidence="7" type="ORF">WJT86_05585</name>
</gene>
<feature type="transmembrane region" description="Helical" evidence="6">
    <location>
        <begin position="278"/>
        <end position="295"/>
    </location>
</feature>
<evidence type="ECO:0000313" key="7">
    <source>
        <dbReference type="EMBL" id="MEN3930535.1"/>
    </source>
</evidence>
<keyword evidence="3 6" id="KW-0812">Transmembrane</keyword>
<feature type="transmembrane region" description="Helical" evidence="6">
    <location>
        <begin position="307"/>
        <end position="331"/>
    </location>
</feature>
<accession>A0ABV0BIN8</accession>
<feature type="transmembrane region" description="Helical" evidence="6">
    <location>
        <begin position="7"/>
        <end position="28"/>
    </location>
</feature>
<evidence type="ECO:0000256" key="5">
    <source>
        <dbReference type="ARBA" id="ARBA00023136"/>
    </source>
</evidence>
<keyword evidence="8" id="KW-1185">Reference proteome</keyword>